<accession>A0A0R1MCH9</accession>
<dbReference type="PRINTS" id="PR00690">
    <property type="entry name" value="ADHESNFAMILY"/>
</dbReference>
<dbReference type="PANTHER" id="PTHR42953">
    <property type="entry name" value="HIGH-AFFINITY ZINC UPTAKE SYSTEM PROTEIN ZNUA-RELATED"/>
    <property type="match status" value="1"/>
</dbReference>
<dbReference type="InterPro" id="IPR006127">
    <property type="entry name" value="ZnuA-like"/>
</dbReference>
<dbReference type="OrthoDB" id="9810636at2"/>
<dbReference type="PANTHER" id="PTHR42953:SF1">
    <property type="entry name" value="METAL-BINDING PROTEIN HI_0362-RELATED"/>
    <property type="match status" value="1"/>
</dbReference>
<sequence>MKKASYFLAILILSLFLTSCSNSSKNTSQKDSIKVVTTTDFYGEVARAVLGSHGQVTSIINNPNIDPHDYEPTTKTAKEVSKADLLIYNGIGYDSWAKKLGGSKKIAVGEDIMKKKDGDNEHLWYNSKTIPKMADYLATYYGKLDPAHKQSYRKNARKYIASLDGLTKLTAQIKQNSGNKPVDVSEPVFDYALADMGYRVNNNHFADSVEKGTDPSPSDIRKMQTDITQHKIAFFVRNTQAEDKVVTNLVALCKKNNVPVVNITETLPAHKNYFNWMKSQYQQVLNIQKR</sequence>
<dbReference type="RefSeq" id="WP_057895865.1">
    <property type="nucleotide sequence ID" value="NZ_AZEH01000025.1"/>
</dbReference>
<dbReference type="PROSITE" id="PS51257">
    <property type="entry name" value="PROKAR_LIPOPROTEIN"/>
    <property type="match status" value="1"/>
</dbReference>
<organism evidence="7 8">
    <name type="scientific">Liquorilactobacillus oeni DSM 19972</name>
    <dbReference type="NCBI Taxonomy" id="1423777"/>
    <lineage>
        <taxon>Bacteria</taxon>
        <taxon>Bacillati</taxon>
        <taxon>Bacillota</taxon>
        <taxon>Bacilli</taxon>
        <taxon>Lactobacillales</taxon>
        <taxon>Lactobacillaceae</taxon>
        <taxon>Liquorilactobacillus</taxon>
    </lineage>
</organism>
<feature type="chain" id="PRO_5038465144" evidence="6">
    <location>
        <begin position="24"/>
        <end position="290"/>
    </location>
</feature>
<evidence type="ECO:0000256" key="5">
    <source>
        <dbReference type="RuleBase" id="RU003512"/>
    </source>
</evidence>
<dbReference type="Proteomes" id="UP000051686">
    <property type="component" value="Unassembled WGS sequence"/>
</dbReference>
<evidence type="ECO:0000313" key="7">
    <source>
        <dbReference type="EMBL" id="KRL05529.1"/>
    </source>
</evidence>
<keyword evidence="2 5" id="KW-0813">Transport</keyword>
<evidence type="ECO:0000313" key="8">
    <source>
        <dbReference type="Proteomes" id="UP000051686"/>
    </source>
</evidence>
<dbReference type="InterPro" id="IPR050492">
    <property type="entry name" value="Bact_metal-bind_prot9"/>
</dbReference>
<dbReference type="Gene3D" id="3.40.50.1980">
    <property type="entry name" value="Nitrogenase molybdenum iron protein domain"/>
    <property type="match status" value="2"/>
</dbReference>
<feature type="signal peptide" evidence="6">
    <location>
        <begin position="1"/>
        <end position="23"/>
    </location>
</feature>
<comment type="subcellular location">
    <subcellularLocation>
        <location evidence="1">Cell envelope</location>
    </subcellularLocation>
</comment>
<dbReference type="AlphaFoldDB" id="A0A0R1MCH9"/>
<dbReference type="CDD" id="cd01020">
    <property type="entry name" value="TroA_b"/>
    <property type="match status" value="1"/>
</dbReference>
<dbReference type="STRING" id="1423777.FD46_GL000946"/>
<dbReference type="SUPFAM" id="SSF53807">
    <property type="entry name" value="Helical backbone' metal receptor"/>
    <property type="match status" value="1"/>
</dbReference>
<comment type="caution">
    <text evidence="7">The sequence shown here is derived from an EMBL/GenBank/DDBJ whole genome shotgun (WGS) entry which is preliminary data.</text>
</comment>
<proteinExistence type="inferred from homology"/>
<keyword evidence="8" id="KW-1185">Reference proteome</keyword>
<dbReference type="InterPro" id="IPR006128">
    <property type="entry name" value="Lipoprotein_PsaA-like"/>
</dbReference>
<reference evidence="7 8" key="1">
    <citation type="journal article" date="2015" name="Genome Announc.">
        <title>Expanding the biotechnology potential of lactobacilli through comparative genomics of 213 strains and associated genera.</title>
        <authorList>
            <person name="Sun Z."/>
            <person name="Harris H.M."/>
            <person name="McCann A."/>
            <person name="Guo C."/>
            <person name="Argimon S."/>
            <person name="Zhang W."/>
            <person name="Yang X."/>
            <person name="Jeffery I.B."/>
            <person name="Cooney J.C."/>
            <person name="Kagawa T.F."/>
            <person name="Liu W."/>
            <person name="Song Y."/>
            <person name="Salvetti E."/>
            <person name="Wrobel A."/>
            <person name="Rasinkangas P."/>
            <person name="Parkhill J."/>
            <person name="Rea M.C."/>
            <person name="O'Sullivan O."/>
            <person name="Ritari J."/>
            <person name="Douillard F.P."/>
            <person name="Paul Ross R."/>
            <person name="Yang R."/>
            <person name="Briner A.E."/>
            <person name="Felis G.E."/>
            <person name="de Vos W.M."/>
            <person name="Barrangou R."/>
            <person name="Klaenhammer T.R."/>
            <person name="Caufield P.W."/>
            <person name="Cui Y."/>
            <person name="Zhang H."/>
            <person name="O'Toole P.W."/>
        </authorList>
    </citation>
    <scope>NUCLEOTIDE SEQUENCE [LARGE SCALE GENOMIC DNA]</scope>
    <source>
        <strain evidence="7 8">DSM 19972</strain>
    </source>
</reference>
<comment type="similarity">
    <text evidence="5">Belongs to the bacterial solute-binding protein 9 family.</text>
</comment>
<evidence type="ECO:0000256" key="2">
    <source>
        <dbReference type="ARBA" id="ARBA00022448"/>
    </source>
</evidence>
<evidence type="ECO:0000256" key="4">
    <source>
        <dbReference type="ARBA" id="ARBA00022729"/>
    </source>
</evidence>
<dbReference type="EMBL" id="AZEH01000025">
    <property type="protein sequence ID" value="KRL05529.1"/>
    <property type="molecule type" value="Genomic_DNA"/>
</dbReference>
<gene>
    <name evidence="7" type="ORF">FD46_GL000946</name>
</gene>
<keyword evidence="3" id="KW-0479">Metal-binding</keyword>
<dbReference type="GO" id="GO:0030001">
    <property type="term" value="P:metal ion transport"/>
    <property type="evidence" value="ECO:0007669"/>
    <property type="project" value="InterPro"/>
</dbReference>
<name>A0A0R1MCH9_9LACO</name>
<dbReference type="Pfam" id="PF01297">
    <property type="entry name" value="ZnuA"/>
    <property type="match status" value="1"/>
</dbReference>
<dbReference type="GO" id="GO:0007155">
    <property type="term" value="P:cell adhesion"/>
    <property type="evidence" value="ECO:0007669"/>
    <property type="project" value="InterPro"/>
</dbReference>
<dbReference type="PATRIC" id="fig|1423777.3.peg.969"/>
<evidence type="ECO:0000256" key="6">
    <source>
        <dbReference type="SAM" id="SignalP"/>
    </source>
</evidence>
<dbReference type="GO" id="GO:0046872">
    <property type="term" value="F:metal ion binding"/>
    <property type="evidence" value="ECO:0007669"/>
    <property type="project" value="UniProtKB-KW"/>
</dbReference>
<evidence type="ECO:0000256" key="3">
    <source>
        <dbReference type="ARBA" id="ARBA00022723"/>
    </source>
</evidence>
<keyword evidence="4 6" id="KW-0732">Signal</keyword>
<dbReference type="GO" id="GO:0030313">
    <property type="term" value="C:cell envelope"/>
    <property type="evidence" value="ECO:0007669"/>
    <property type="project" value="UniProtKB-SubCell"/>
</dbReference>
<protein>
    <submittedName>
        <fullName evidence="7">ABC transporter substrate-binding protein</fullName>
    </submittedName>
</protein>
<evidence type="ECO:0000256" key="1">
    <source>
        <dbReference type="ARBA" id="ARBA00004196"/>
    </source>
</evidence>